<evidence type="ECO:0000256" key="1">
    <source>
        <dbReference type="SAM" id="MobiDB-lite"/>
    </source>
</evidence>
<proteinExistence type="predicted"/>
<evidence type="ECO:0000313" key="3">
    <source>
        <dbReference type="Proteomes" id="UP001075354"/>
    </source>
</evidence>
<organism evidence="2 3">
    <name type="scientific">Megalurothrips usitatus</name>
    <name type="common">bean blossom thrips</name>
    <dbReference type="NCBI Taxonomy" id="439358"/>
    <lineage>
        <taxon>Eukaryota</taxon>
        <taxon>Metazoa</taxon>
        <taxon>Ecdysozoa</taxon>
        <taxon>Arthropoda</taxon>
        <taxon>Hexapoda</taxon>
        <taxon>Insecta</taxon>
        <taxon>Pterygota</taxon>
        <taxon>Neoptera</taxon>
        <taxon>Paraneoptera</taxon>
        <taxon>Thysanoptera</taxon>
        <taxon>Terebrantia</taxon>
        <taxon>Thripoidea</taxon>
        <taxon>Thripidae</taxon>
        <taxon>Megalurothrips</taxon>
    </lineage>
</organism>
<sequence>MVTTQSSLRRRQLCIPVTFQSRLSNTRDRVVRPTAVSASTKLIRAEQLRVQAGRAEPRAANNGKPHGSAAPFTPARLSRSHRRGSTRALDQEYGRAGPASQPWPEMQQQSHAFGAEGSNVQITQRKSGDSLNEPPLWIRCAANVSP</sequence>
<protein>
    <submittedName>
        <fullName evidence="2">Uncharacterized protein</fullName>
    </submittedName>
</protein>
<comment type="caution">
    <text evidence="2">The sequence shown here is derived from an EMBL/GenBank/DDBJ whole genome shotgun (WGS) entry which is preliminary data.</text>
</comment>
<feature type="region of interest" description="Disordered" evidence="1">
    <location>
        <begin position="48"/>
        <end position="133"/>
    </location>
</feature>
<gene>
    <name evidence="2" type="ORF">ONE63_010127</name>
</gene>
<keyword evidence="3" id="KW-1185">Reference proteome</keyword>
<accession>A0AAV7XJN6</accession>
<name>A0AAV7XJN6_9NEOP</name>
<reference evidence="2" key="1">
    <citation type="submission" date="2022-12" db="EMBL/GenBank/DDBJ databases">
        <title>Chromosome-level genome assembly of the bean flower thrips Megalurothrips usitatus.</title>
        <authorList>
            <person name="Ma L."/>
            <person name="Liu Q."/>
            <person name="Li H."/>
            <person name="Cai W."/>
        </authorList>
    </citation>
    <scope>NUCLEOTIDE SEQUENCE</scope>
    <source>
        <strain evidence="2">Cailab_2022a</strain>
    </source>
</reference>
<dbReference type="AlphaFoldDB" id="A0AAV7XJN6"/>
<dbReference type="EMBL" id="JAPTSV010000008">
    <property type="protein sequence ID" value="KAJ1525305.1"/>
    <property type="molecule type" value="Genomic_DNA"/>
</dbReference>
<dbReference type="Proteomes" id="UP001075354">
    <property type="component" value="Chromosome 8"/>
</dbReference>
<evidence type="ECO:0000313" key="2">
    <source>
        <dbReference type="EMBL" id="KAJ1525305.1"/>
    </source>
</evidence>